<name>A0ABP8A1K6_9MICO</name>
<protein>
    <submittedName>
        <fullName evidence="1">Uncharacterized protein</fullName>
    </submittedName>
</protein>
<gene>
    <name evidence="1" type="ORF">GCM10022287_21670</name>
</gene>
<accession>A0ABP8A1K6</accession>
<keyword evidence="2" id="KW-1185">Reference proteome</keyword>
<proteinExistence type="predicted"/>
<evidence type="ECO:0000313" key="2">
    <source>
        <dbReference type="Proteomes" id="UP001501079"/>
    </source>
</evidence>
<dbReference type="EMBL" id="BAABBW010000003">
    <property type="protein sequence ID" value="GAA4175681.1"/>
    <property type="molecule type" value="Genomic_DNA"/>
</dbReference>
<dbReference type="Proteomes" id="UP001501079">
    <property type="component" value="Unassembled WGS sequence"/>
</dbReference>
<organism evidence="1 2">
    <name type="scientific">Gryllotalpicola koreensis</name>
    <dbReference type="NCBI Taxonomy" id="993086"/>
    <lineage>
        <taxon>Bacteria</taxon>
        <taxon>Bacillati</taxon>
        <taxon>Actinomycetota</taxon>
        <taxon>Actinomycetes</taxon>
        <taxon>Micrococcales</taxon>
        <taxon>Microbacteriaceae</taxon>
        <taxon>Gryllotalpicola</taxon>
    </lineage>
</organism>
<reference evidence="2" key="1">
    <citation type="journal article" date="2019" name="Int. J. Syst. Evol. Microbiol.">
        <title>The Global Catalogue of Microorganisms (GCM) 10K type strain sequencing project: providing services to taxonomists for standard genome sequencing and annotation.</title>
        <authorList>
            <consortium name="The Broad Institute Genomics Platform"/>
            <consortium name="The Broad Institute Genome Sequencing Center for Infectious Disease"/>
            <person name="Wu L."/>
            <person name="Ma J."/>
        </authorList>
    </citation>
    <scope>NUCLEOTIDE SEQUENCE [LARGE SCALE GENOMIC DNA]</scope>
    <source>
        <strain evidence="2">JCM 17591</strain>
    </source>
</reference>
<evidence type="ECO:0000313" key="1">
    <source>
        <dbReference type="EMBL" id="GAA4175681.1"/>
    </source>
</evidence>
<comment type="caution">
    <text evidence="1">The sequence shown here is derived from an EMBL/GenBank/DDBJ whole genome shotgun (WGS) entry which is preliminary data.</text>
</comment>
<dbReference type="RefSeq" id="WP_344754242.1">
    <property type="nucleotide sequence ID" value="NZ_BAABBW010000003.1"/>
</dbReference>
<sequence>MSMTAHVAEPINLLLEDGWPARFWWGERWTVTTATPDGFEYLGNDVRVVGWRVAAQTEDGSDTARFELTKDMSAGGWLIDSVTYA</sequence>